<feature type="compositionally biased region" description="Polar residues" evidence="1">
    <location>
        <begin position="584"/>
        <end position="597"/>
    </location>
</feature>
<feature type="compositionally biased region" description="Basic residues" evidence="1">
    <location>
        <begin position="689"/>
        <end position="698"/>
    </location>
</feature>
<dbReference type="eggNOG" id="ENOG502R4RR">
    <property type="taxonomic scope" value="Eukaryota"/>
</dbReference>
<feature type="compositionally biased region" description="Gly residues" evidence="1">
    <location>
        <begin position="65"/>
        <end position="76"/>
    </location>
</feature>
<name>K1WVP6_MARBU</name>
<feature type="compositionally biased region" description="Polar residues" evidence="1">
    <location>
        <begin position="1"/>
        <end position="11"/>
    </location>
</feature>
<evidence type="ECO:0000256" key="1">
    <source>
        <dbReference type="SAM" id="MobiDB-lite"/>
    </source>
</evidence>
<evidence type="ECO:0000313" key="2">
    <source>
        <dbReference type="EMBL" id="EKD12748.1"/>
    </source>
</evidence>
<feature type="region of interest" description="Disordered" evidence="1">
    <location>
        <begin position="1"/>
        <end position="84"/>
    </location>
</feature>
<dbReference type="Proteomes" id="UP000006753">
    <property type="component" value="Unassembled WGS sequence"/>
</dbReference>
<evidence type="ECO:0000313" key="3">
    <source>
        <dbReference type="Proteomes" id="UP000006753"/>
    </source>
</evidence>
<feature type="compositionally biased region" description="Low complexity" evidence="1">
    <location>
        <begin position="218"/>
        <end position="291"/>
    </location>
</feature>
<dbReference type="EMBL" id="JH921454">
    <property type="protein sequence ID" value="EKD12748.1"/>
    <property type="molecule type" value="Genomic_DNA"/>
</dbReference>
<feature type="region of interest" description="Disordered" evidence="1">
    <location>
        <begin position="207"/>
        <end position="291"/>
    </location>
</feature>
<gene>
    <name evidence="2" type="ORF">MBM_08977</name>
</gene>
<feature type="compositionally biased region" description="Polar residues" evidence="1">
    <location>
        <begin position="634"/>
        <end position="655"/>
    </location>
</feature>
<dbReference type="InterPro" id="IPR029005">
    <property type="entry name" value="LIM-bd/SEUSS"/>
</dbReference>
<feature type="compositionally biased region" description="Low complexity" evidence="1">
    <location>
        <begin position="33"/>
        <end position="64"/>
    </location>
</feature>
<dbReference type="OrthoDB" id="774557at2759"/>
<reference evidence="2 3" key="1">
    <citation type="journal article" date="2012" name="BMC Genomics">
        <title>Sequencing the genome of Marssonina brunnea reveals fungus-poplar co-evolution.</title>
        <authorList>
            <person name="Zhu S."/>
            <person name="Cao Y.-Z."/>
            <person name="Jiang C."/>
            <person name="Tan B.-Y."/>
            <person name="Wang Z."/>
            <person name="Feng S."/>
            <person name="Zhang L."/>
            <person name="Su X.-H."/>
            <person name="Brejova B."/>
            <person name="Vinar T."/>
            <person name="Xu M."/>
            <person name="Wang M.-X."/>
            <person name="Zhang S.-G."/>
            <person name="Huang M.-R."/>
            <person name="Wu R."/>
            <person name="Zhou Y."/>
        </authorList>
    </citation>
    <scope>NUCLEOTIDE SEQUENCE [LARGE SCALE GENOMIC DNA]</scope>
    <source>
        <strain evidence="2 3">MB_m1</strain>
    </source>
</reference>
<keyword evidence="2" id="KW-0413">Isomerase</keyword>
<feature type="region of interest" description="Disordered" evidence="1">
    <location>
        <begin position="584"/>
        <end position="698"/>
    </location>
</feature>
<dbReference type="AlphaFoldDB" id="K1WVP6"/>
<dbReference type="Pfam" id="PF01803">
    <property type="entry name" value="LIM_bind"/>
    <property type="match status" value="1"/>
</dbReference>
<feature type="compositionally biased region" description="Low complexity" evidence="1">
    <location>
        <begin position="165"/>
        <end position="184"/>
    </location>
</feature>
<sequence length="698" mass="77473">MISNMSMSQAYSAHPGGMQQHPGMAQGHPMGVQHNPNQHGQPGPGMQQMPMGVSGPGPQVSQGGAMMGGMPPGAGGPNQHALHHLNPNSQQAQFMQQQMYNPSLQQQLMRQQQQQQQQQHRQAMLAQQYNGVVPMMPNGMGGQMSQAQYQAMRGNPMARPVNLPQHLQQQQQQVDSMQQQQHAQAQHHHQQQLLLAQQLQMAQVAQAGNNPGQPPMNPQQAQNAQAQTAMMQQAHQQAQAAAAAQQNQGQPQAQAQAQIQQPQPNPQPQTQQNQQAPHQQHQASMQQQQQQAAAAAMLQQQQRQGEKMKSQCIIKLIQFSDRLSNFGVRSKPLSNYMADGTQRLDAQGSKQNDDLNYWLDFVNQFFSPKGVLRHSVWLVDENSNKQYEITFPALARYFHTHFESGIKNMQMVMERGFERELHNGHYISCEKSSFVYWFDNGSQLVANGTLKAHFDADQKIELLEFVTNSHEEYIPRTQILNAARPLHEWQKEWHKVNSPPDGKQSPEMNKKKQKAMKSPPQPPPEIDLPLSKVKPSMGITPAVFRYLELAEVLGMMNPLFNYSHQHPTMEPYGALDQYVSTVATNGANGQQPNSTGPRTPGMGNFVGNSPAPSHLGIDGSPRPHESPAQAPGMQLQQSQHGTSSSVPSANTSPNTNKRRRPSTVKPEEDQQQQVNSVSKTAVKPSPRIGGKRQKGNPA</sequence>
<protein>
    <submittedName>
        <fullName evidence="2">Topoisomerase II-associated protein PAT1</fullName>
    </submittedName>
</protein>
<dbReference type="PANTHER" id="PTHR10378">
    <property type="entry name" value="LIM DOMAIN-BINDING PROTEIN"/>
    <property type="match status" value="1"/>
</dbReference>
<dbReference type="GO" id="GO:0016853">
    <property type="term" value="F:isomerase activity"/>
    <property type="evidence" value="ECO:0007669"/>
    <property type="project" value="UniProtKB-KW"/>
</dbReference>
<dbReference type="OMA" id="AHLFQQP"/>
<feature type="region of interest" description="Disordered" evidence="1">
    <location>
        <begin position="156"/>
        <end position="193"/>
    </location>
</feature>
<dbReference type="InParanoid" id="K1WVP6"/>
<keyword evidence="3" id="KW-1185">Reference proteome</keyword>
<feature type="region of interest" description="Disordered" evidence="1">
    <location>
        <begin position="494"/>
        <end position="532"/>
    </location>
</feature>
<dbReference type="HOGENOM" id="CLU_009804_0_0_1"/>
<dbReference type="KEGG" id="mbe:MBM_08977"/>
<organism evidence="2 3">
    <name type="scientific">Marssonina brunnea f. sp. multigermtubi (strain MB_m1)</name>
    <name type="common">Marssonina leaf spot fungus</name>
    <dbReference type="NCBI Taxonomy" id="1072389"/>
    <lineage>
        <taxon>Eukaryota</taxon>
        <taxon>Fungi</taxon>
        <taxon>Dikarya</taxon>
        <taxon>Ascomycota</taxon>
        <taxon>Pezizomycotina</taxon>
        <taxon>Leotiomycetes</taxon>
        <taxon>Helotiales</taxon>
        <taxon>Drepanopezizaceae</taxon>
        <taxon>Drepanopeziza</taxon>
    </lineage>
</organism>
<proteinExistence type="predicted"/>
<accession>K1WVP6</accession>